<accession>V8N5A5</accession>
<dbReference type="SMART" id="SM00409">
    <property type="entry name" value="IG"/>
    <property type="match status" value="1"/>
</dbReference>
<organism evidence="8 9">
    <name type="scientific">Ophiophagus hannah</name>
    <name type="common">King cobra</name>
    <name type="synonym">Naja hannah</name>
    <dbReference type="NCBI Taxonomy" id="8665"/>
    <lineage>
        <taxon>Eukaryota</taxon>
        <taxon>Metazoa</taxon>
        <taxon>Chordata</taxon>
        <taxon>Craniata</taxon>
        <taxon>Vertebrata</taxon>
        <taxon>Euteleostomi</taxon>
        <taxon>Lepidosauria</taxon>
        <taxon>Squamata</taxon>
        <taxon>Bifurcata</taxon>
        <taxon>Unidentata</taxon>
        <taxon>Episquamata</taxon>
        <taxon>Toxicofera</taxon>
        <taxon>Serpentes</taxon>
        <taxon>Colubroidea</taxon>
        <taxon>Elapidae</taxon>
        <taxon>Elapinae</taxon>
        <taxon>Ophiophagus</taxon>
    </lineage>
</organism>
<dbReference type="Pfam" id="PF07686">
    <property type="entry name" value="V-set"/>
    <property type="match status" value="1"/>
</dbReference>
<feature type="non-terminal residue" evidence="8">
    <location>
        <position position="1"/>
    </location>
</feature>
<evidence type="ECO:0000256" key="5">
    <source>
        <dbReference type="ARBA" id="ARBA00023157"/>
    </source>
</evidence>
<dbReference type="InterPro" id="IPR036179">
    <property type="entry name" value="Ig-like_dom_sf"/>
</dbReference>
<dbReference type="Gene3D" id="2.60.40.10">
    <property type="entry name" value="Immunoglobulins"/>
    <property type="match status" value="1"/>
</dbReference>
<name>V8N5A5_OPHHA</name>
<evidence type="ECO:0000256" key="4">
    <source>
        <dbReference type="ARBA" id="ARBA00023136"/>
    </source>
</evidence>
<reference evidence="8 9" key="1">
    <citation type="journal article" date="2013" name="Proc. Natl. Acad. Sci. U.S.A.">
        <title>The king cobra genome reveals dynamic gene evolution and adaptation in the snake venom system.</title>
        <authorList>
            <person name="Vonk F.J."/>
            <person name="Casewell N.R."/>
            <person name="Henkel C.V."/>
            <person name="Heimberg A.M."/>
            <person name="Jansen H.J."/>
            <person name="McCleary R.J."/>
            <person name="Kerkkamp H.M."/>
            <person name="Vos R.A."/>
            <person name="Guerreiro I."/>
            <person name="Calvete J.J."/>
            <person name="Wuster W."/>
            <person name="Woods A.E."/>
            <person name="Logan J.M."/>
            <person name="Harrison R.A."/>
            <person name="Castoe T.A."/>
            <person name="de Koning A.P."/>
            <person name="Pollock D.D."/>
            <person name="Yandell M."/>
            <person name="Calderon D."/>
            <person name="Renjifo C."/>
            <person name="Currier R.B."/>
            <person name="Salgado D."/>
            <person name="Pla D."/>
            <person name="Sanz L."/>
            <person name="Hyder A.S."/>
            <person name="Ribeiro J.M."/>
            <person name="Arntzen J.W."/>
            <person name="van den Thillart G.E."/>
            <person name="Boetzer M."/>
            <person name="Pirovano W."/>
            <person name="Dirks R.P."/>
            <person name="Spaink H.P."/>
            <person name="Duboule D."/>
            <person name="McGlinn E."/>
            <person name="Kini R.M."/>
            <person name="Richardson M.K."/>
        </authorList>
    </citation>
    <scope>NUCLEOTIDE SEQUENCE</scope>
    <source>
        <tissue evidence="8">Blood</tissue>
    </source>
</reference>
<dbReference type="PANTHER" id="PTHR23277">
    <property type="entry name" value="NECTIN-RELATED"/>
    <property type="match status" value="1"/>
</dbReference>
<comment type="subcellular location">
    <subcellularLocation>
        <location evidence="1">Membrane</location>
    </subcellularLocation>
</comment>
<dbReference type="PROSITE" id="PS50835">
    <property type="entry name" value="IG_LIKE"/>
    <property type="match status" value="1"/>
</dbReference>
<dbReference type="GO" id="GO:0005912">
    <property type="term" value="C:adherens junction"/>
    <property type="evidence" value="ECO:0007669"/>
    <property type="project" value="TreeGrafter"/>
</dbReference>
<keyword evidence="6" id="KW-0325">Glycoprotein</keyword>
<dbReference type="InterPro" id="IPR003599">
    <property type="entry name" value="Ig_sub"/>
</dbReference>
<dbReference type="GO" id="GO:0016020">
    <property type="term" value="C:membrane"/>
    <property type="evidence" value="ECO:0007669"/>
    <property type="project" value="UniProtKB-SubCell"/>
</dbReference>
<evidence type="ECO:0000313" key="8">
    <source>
        <dbReference type="EMBL" id="ETE57056.1"/>
    </source>
</evidence>
<evidence type="ECO:0000256" key="2">
    <source>
        <dbReference type="ARBA" id="ARBA00022729"/>
    </source>
</evidence>
<keyword evidence="5" id="KW-1015">Disulfide bond</keyword>
<dbReference type="GO" id="GO:0007156">
    <property type="term" value="P:homophilic cell adhesion via plasma membrane adhesion molecules"/>
    <property type="evidence" value="ECO:0007669"/>
    <property type="project" value="TreeGrafter"/>
</dbReference>
<feature type="domain" description="Ig-like" evidence="7">
    <location>
        <begin position="36"/>
        <end position="131"/>
    </location>
</feature>
<dbReference type="AlphaFoldDB" id="V8N5A5"/>
<dbReference type="OrthoDB" id="8872282at2759"/>
<dbReference type="InterPro" id="IPR051427">
    <property type="entry name" value="Nectin/Nectin-like"/>
</dbReference>
<evidence type="ECO:0000256" key="1">
    <source>
        <dbReference type="ARBA" id="ARBA00004370"/>
    </source>
</evidence>
<dbReference type="SUPFAM" id="SSF48726">
    <property type="entry name" value="Immunoglobulin"/>
    <property type="match status" value="1"/>
</dbReference>
<dbReference type="InterPro" id="IPR013106">
    <property type="entry name" value="Ig_V-set"/>
</dbReference>
<evidence type="ECO:0000256" key="6">
    <source>
        <dbReference type="ARBA" id="ARBA00023180"/>
    </source>
</evidence>
<evidence type="ECO:0000259" key="7">
    <source>
        <dbReference type="PROSITE" id="PS50835"/>
    </source>
</evidence>
<evidence type="ECO:0000256" key="3">
    <source>
        <dbReference type="ARBA" id="ARBA00022737"/>
    </source>
</evidence>
<dbReference type="InterPro" id="IPR013783">
    <property type="entry name" value="Ig-like_fold"/>
</dbReference>
<dbReference type="Proteomes" id="UP000018936">
    <property type="component" value="Unassembled WGS sequence"/>
</dbReference>
<keyword evidence="4" id="KW-0472">Membrane</keyword>
<evidence type="ECO:0000313" key="9">
    <source>
        <dbReference type="Proteomes" id="UP000018936"/>
    </source>
</evidence>
<dbReference type="EMBL" id="AZIM01010121">
    <property type="protein sequence ID" value="ETE57056.1"/>
    <property type="molecule type" value="Genomic_DNA"/>
</dbReference>
<dbReference type="GO" id="GO:0007157">
    <property type="term" value="P:heterophilic cell-cell adhesion via plasma membrane cell adhesion molecules"/>
    <property type="evidence" value="ECO:0007669"/>
    <property type="project" value="TreeGrafter"/>
</dbReference>
<dbReference type="InterPro" id="IPR007110">
    <property type="entry name" value="Ig-like_dom"/>
</dbReference>
<keyword evidence="2" id="KW-0732">Signal</keyword>
<proteinExistence type="predicted"/>
<keyword evidence="3" id="KW-0677">Repeat</keyword>
<dbReference type="PANTHER" id="PTHR23277:SF11">
    <property type="entry name" value="NECTIN-4"/>
    <property type="match status" value="1"/>
</dbReference>
<gene>
    <name evidence="8" type="ORF">L345_17232</name>
</gene>
<sequence length="154" mass="16840">MDWPMGHQFPFPDFVAEFPEPKHFSVYFSEYGCLLARVLETPSSVTAVFGKDVVLPCGYQATRGETVLQVTWLKRGDGGKSTELAVLNSEHGVHIQDAYAGRVLRQGQGSLVNGSILLKNAVQADEGAYECHLITFPQGNFESRLALKVLGKGP</sequence>
<comment type="caution">
    <text evidence="8">The sequence shown here is derived from an EMBL/GenBank/DDBJ whole genome shotgun (WGS) entry which is preliminary data.</text>
</comment>
<protein>
    <recommendedName>
        <fullName evidence="7">Ig-like domain-containing protein</fullName>
    </recommendedName>
</protein>
<keyword evidence="9" id="KW-1185">Reference proteome</keyword>